<comment type="caution">
    <text evidence="3">The sequence shown here is derived from an EMBL/GenBank/DDBJ whole genome shotgun (WGS) entry which is preliminary data.</text>
</comment>
<dbReference type="PATRIC" id="fig|435830.3.peg.758"/>
<dbReference type="OrthoDB" id="3254574at2"/>
<protein>
    <recommendedName>
        <fullName evidence="2">TadE-like domain-containing protein</fullName>
    </recommendedName>
</protein>
<keyword evidence="1" id="KW-0812">Transmembrane</keyword>
<dbReference type="Pfam" id="PF07811">
    <property type="entry name" value="TadE"/>
    <property type="match status" value="1"/>
</dbReference>
<organism evidence="3 4">
    <name type="scientific">Actinomyces graevenitzii C83</name>
    <dbReference type="NCBI Taxonomy" id="435830"/>
    <lineage>
        <taxon>Bacteria</taxon>
        <taxon>Bacillati</taxon>
        <taxon>Actinomycetota</taxon>
        <taxon>Actinomycetes</taxon>
        <taxon>Actinomycetales</taxon>
        <taxon>Actinomycetaceae</taxon>
        <taxon>Actinomyces</taxon>
    </lineage>
</organism>
<dbReference type="EMBL" id="ACRN01000004">
    <property type="protein sequence ID" value="EHM88572.1"/>
    <property type="molecule type" value="Genomic_DNA"/>
</dbReference>
<sequence>MPSLKSLAWVNDQLRQVFGLHPVSQACQACRVCLVSRVRQACRLRQARANQADSNQADRVVRSNQAGSVLVEWSLVAVLVMAVTAALLQLTLSLYVRNILADAASDAARHAALVGASDAEANARVQQLCHGALRANYPTKSEVSHLQRGSVSLVQVQVSAPLPVIGLWSPTGSVVVRGHAVDQRSYQR</sequence>
<reference evidence="3 4" key="1">
    <citation type="submission" date="2011-10" db="EMBL/GenBank/DDBJ databases">
        <title>The Genome Sequence of Actinomyces graevenitzii C83.</title>
        <authorList>
            <consortium name="The Broad Institute Genome Sequencing Platform"/>
            <consortium name="The Broad Institute Genome Sequencing Center for Infectious Disease"/>
            <person name="Earl A."/>
            <person name="Ward D."/>
            <person name="Feldgarden M."/>
            <person name="Gevers D."/>
            <person name="Sibley C.D."/>
            <person name="Field T.R."/>
            <person name="Grinwis M."/>
            <person name="Eshaghurshan C.S."/>
            <person name="Surette M.G."/>
            <person name="Young S.K."/>
            <person name="Zeng Q."/>
            <person name="Gargeya S."/>
            <person name="Fitzgerald M."/>
            <person name="Haas B."/>
            <person name="Abouelleil A."/>
            <person name="Alvarado L."/>
            <person name="Arachchi H.M."/>
            <person name="Berlin A."/>
            <person name="Brown A."/>
            <person name="Chapman S.B."/>
            <person name="Chen Z."/>
            <person name="Dunbar C."/>
            <person name="Freedman E."/>
            <person name="Gearin G."/>
            <person name="Goldberg J."/>
            <person name="Griggs A."/>
            <person name="Gujja S."/>
            <person name="Heiman D."/>
            <person name="Howarth C."/>
            <person name="Larson L."/>
            <person name="Lui A."/>
            <person name="MacDonald P.J.P."/>
            <person name="Montmayeur A."/>
            <person name="Murphy C."/>
            <person name="Neiman D."/>
            <person name="Pearson M."/>
            <person name="Priest M."/>
            <person name="Roberts A."/>
            <person name="Saif S."/>
            <person name="Shea T."/>
            <person name="Shenoy N."/>
            <person name="Sisk P."/>
            <person name="Stolte C."/>
            <person name="Sykes S."/>
            <person name="Wortman J."/>
            <person name="Nusbaum C."/>
            <person name="Birren B."/>
        </authorList>
    </citation>
    <scope>NUCLEOTIDE SEQUENCE [LARGE SCALE GENOMIC DNA]</scope>
    <source>
        <strain evidence="3 4">C83</strain>
    </source>
</reference>
<dbReference type="Proteomes" id="UP000003822">
    <property type="component" value="Unassembled WGS sequence"/>
</dbReference>
<dbReference type="InterPro" id="IPR012495">
    <property type="entry name" value="TadE-like_dom"/>
</dbReference>
<name>G9PEW1_9ACTO</name>
<dbReference type="HOGENOM" id="CLU_123721_2_0_11"/>
<accession>G9PEW1</accession>
<keyword evidence="1" id="KW-1133">Transmembrane helix</keyword>
<keyword evidence="4" id="KW-1185">Reference proteome</keyword>
<evidence type="ECO:0000313" key="3">
    <source>
        <dbReference type="EMBL" id="EHM88572.1"/>
    </source>
</evidence>
<feature type="domain" description="TadE-like" evidence="2">
    <location>
        <begin position="67"/>
        <end position="109"/>
    </location>
</feature>
<proteinExistence type="predicted"/>
<dbReference type="eggNOG" id="ENOG5032T1V">
    <property type="taxonomic scope" value="Bacteria"/>
</dbReference>
<keyword evidence="1" id="KW-0472">Membrane</keyword>
<dbReference type="PROSITE" id="PS51257">
    <property type="entry name" value="PROKAR_LIPOPROTEIN"/>
    <property type="match status" value="1"/>
</dbReference>
<evidence type="ECO:0000313" key="4">
    <source>
        <dbReference type="Proteomes" id="UP000003822"/>
    </source>
</evidence>
<dbReference type="AlphaFoldDB" id="G9PEW1"/>
<dbReference type="RefSeq" id="WP_005985744.1">
    <property type="nucleotide sequence ID" value="NZ_JH470338.1"/>
</dbReference>
<evidence type="ECO:0000256" key="1">
    <source>
        <dbReference type="SAM" id="Phobius"/>
    </source>
</evidence>
<gene>
    <name evidence="3" type="ORF">HMPREF0045_00785</name>
</gene>
<feature type="transmembrane region" description="Helical" evidence="1">
    <location>
        <begin position="73"/>
        <end position="96"/>
    </location>
</feature>
<evidence type="ECO:0000259" key="2">
    <source>
        <dbReference type="Pfam" id="PF07811"/>
    </source>
</evidence>
<dbReference type="STRING" id="435830.HMPREF0045_00785"/>